<feature type="domain" description="Glycosyltransferase subfamily 4-like N-terminal" evidence="2">
    <location>
        <begin position="13"/>
        <end position="170"/>
    </location>
</feature>
<keyword evidence="3" id="KW-0808">Transferase</keyword>
<dbReference type="AlphaFoldDB" id="A0A1H4DRK6"/>
<evidence type="ECO:0000259" key="2">
    <source>
        <dbReference type="Pfam" id="PF13439"/>
    </source>
</evidence>
<dbReference type="EMBL" id="FNRF01000004">
    <property type="protein sequence ID" value="SEA75139.1"/>
    <property type="molecule type" value="Genomic_DNA"/>
</dbReference>
<evidence type="ECO:0000313" key="3">
    <source>
        <dbReference type="EMBL" id="SEA75139.1"/>
    </source>
</evidence>
<gene>
    <name evidence="3" type="ORF">SAMN05216462_2482</name>
</gene>
<dbReference type="RefSeq" id="WP_074761785.1">
    <property type="nucleotide sequence ID" value="NZ_FNRF01000004.1"/>
</dbReference>
<dbReference type="SUPFAM" id="SSF53756">
    <property type="entry name" value="UDP-Glycosyltransferase/glycogen phosphorylase"/>
    <property type="match status" value="1"/>
</dbReference>
<dbReference type="Pfam" id="PF00534">
    <property type="entry name" value="Glycos_transf_1"/>
    <property type="match status" value="1"/>
</dbReference>
<dbReference type="Gene3D" id="3.40.50.2000">
    <property type="entry name" value="Glycogen Phosphorylase B"/>
    <property type="match status" value="2"/>
</dbReference>
<dbReference type="InterPro" id="IPR028098">
    <property type="entry name" value="Glyco_trans_4-like_N"/>
</dbReference>
<name>A0A1H4DRK6_XYLRU</name>
<dbReference type="InterPro" id="IPR001296">
    <property type="entry name" value="Glyco_trans_1"/>
</dbReference>
<organism evidence="3 4">
    <name type="scientific">Xylanibacter ruminicola</name>
    <name type="common">Prevotella ruminicola</name>
    <dbReference type="NCBI Taxonomy" id="839"/>
    <lineage>
        <taxon>Bacteria</taxon>
        <taxon>Pseudomonadati</taxon>
        <taxon>Bacteroidota</taxon>
        <taxon>Bacteroidia</taxon>
        <taxon>Bacteroidales</taxon>
        <taxon>Prevotellaceae</taxon>
        <taxon>Xylanibacter</taxon>
    </lineage>
</organism>
<dbReference type="Pfam" id="PF13439">
    <property type="entry name" value="Glyco_transf_4"/>
    <property type="match status" value="1"/>
</dbReference>
<sequence>MRLLHVITSLQTGGAETLVVNMMPRFRELGHEVGVVVFNGQQTALMERLERECQECKIYKLGESYYNPWYIMKLWHIMRQYDIVHTHNSSPQLFAAIANQFCRKKLVTTEHSTNNRKREQGGVLRLIDKWMYRHYHKVICISEIAENTLIGYLGGTASNICTINNGVDVDAFHNATPLENLNYGRFSVVMVAGFREAKDQDTLIRAISRLPKESYELWLVGDGVRRSELKSLVNDLKLDGQVRFYGLRTDVANILKAADVVVMSSHWEGLSLSNIEGMSVGKPFIASDVKGLHEITEGSGLLFPHGDDKALADLIRQLHDNQQLYKQVAEACYEKARLFDISKMVEKYNELYKEVDDKT</sequence>
<dbReference type="Proteomes" id="UP000182257">
    <property type="component" value="Unassembled WGS sequence"/>
</dbReference>
<dbReference type="OrthoDB" id="7560678at2"/>
<dbReference type="PANTHER" id="PTHR12526">
    <property type="entry name" value="GLYCOSYLTRANSFERASE"/>
    <property type="match status" value="1"/>
</dbReference>
<dbReference type="CDD" id="cd03811">
    <property type="entry name" value="GT4_GT28_WabH-like"/>
    <property type="match status" value="1"/>
</dbReference>
<evidence type="ECO:0000313" key="4">
    <source>
        <dbReference type="Proteomes" id="UP000182257"/>
    </source>
</evidence>
<accession>A0A1H4DRK6</accession>
<proteinExistence type="predicted"/>
<dbReference type="GO" id="GO:0016757">
    <property type="term" value="F:glycosyltransferase activity"/>
    <property type="evidence" value="ECO:0007669"/>
    <property type="project" value="InterPro"/>
</dbReference>
<reference evidence="3 4" key="1">
    <citation type="submission" date="2016-10" db="EMBL/GenBank/DDBJ databases">
        <authorList>
            <person name="de Groot N.N."/>
        </authorList>
    </citation>
    <scope>NUCLEOTIDE SEQUENCE [LARGE SCALE GENOMIC DNA]</scope>
    <source>
        <strain evidence="3 4">D31d</strain>
    </source>
</reference>
<feature type="domain" description="Glycosyl transferase family 1" evidence="1">
    <location>
        <begin position="184"/>
        <end position="333"/>
    </location>
</feature>
<protein>
    <submittedName>
        <fullName evidence="3">Glycosyltransferase involved in cell wall bisynthesis</fullName>
    </submittedName>
</protein>
<dbReference type="PANTHER" id="PTHR12526:SF630">
    <property type="entry name" value="GLYCOSYLTRANSFERASE"/>
    <property type="match status" value="1"/>
</dbReference>
<evidence type="ECO:0000259" key="1">
    <source>
        <dbReference type="Pfam" id="PF00534"/>
    </source>
</evidence>